<dbReference type="Proteomes" id="UP001519273">
    <property type="component" value="Unassembled WGS sequence"/>
</dbReference>
<name>A0ABS4GZ21_9BACL</name>
<keyword evidence="4" id="KW-1185">Reference proteome</keyword>
<dbReference type="InterPro" id="IPR038117">
    <property type="entry name" value="BofC_C_sf"/>
</dbReference>
<comment type="caution">
    <text evidence="3">The sequence shown here is derived from an EMBL/GenBank/DDBJ whole genome shotgun (WGS) entry which is preliminary data.</text>
</comment>
<reference evidence="3 4" key="1">
    <citation type="submission" date="2021-03" db="EMBL/GenBank/DDBJ databases">
        <title>Genomic Encyclopedia of Type Strains, Phase IV (KMG-IV): sequencing the most valuable type-strain genomes for metagenomic binning, comparative biology and taxonomic classification.</title>
        <authorList>
            <person name="Goeker M."/>
        </authorList>
    </citation>
    <scope>NUCLEOTIDE SEQUENCE [LARGE SCALE GENOMIC DNA]</scope>
    <source>
        <strain evidence="3 4">DSM 23491</strain>
    </source>
</reference>
<protein>
    <submittedName>
        <fullName evidence="3">Forespore regulator of the sigma-K checkpoint</fullName>
    </submittedName>
</protein>
<evidence type="ECO:0000259" key="2">
    <source>
        <dbReference type="Pfam" id="PF08955"/>
    </source>
</evidence>
<dbReference type="Gene3D" id="3.30.70.1740">
    <property type="entry name" value="Bypass-of-forespore C, C-terminal domain"/>
    <property type="match status" value="1"/>
</dbReference>
<sequence length="230" mass="26355">MKMFRLKKQLKKRFKRWRRSLWTFAACGMIALLAWMGLPLSDKIQSLMTSTEPIALEVLSNPDTSEVSSQTMPNHLTQLLKSSKQSRTVHLKTIYVCGEETVTLGKFKADEILKMSRDHSDWSGKLDEQGEVWFVHQINDLSDNCKKQAYFSIDKNGNLTLFEGPPQKEKVMRTFFQLDVGSMETSLPEGVLDQLEQGIRIQDIDEYNSVLSTFSDYAVEVSEKVMKPGY</sequence>
<gene>
    <name evidence="3" type="ORF">J2Z20_000001</name>
</gene>
<proteinExistence type="predicted"/>
<accession>A0ABS4GZ21</accession>
<feature type="transmembrane region" description="Helical" evidence="1">
    <location>
        <begin position="21"/>
        <end position="38"/>
    </location>
</feature>
<evidence type="ECO:0000313" key="4">
    <source>
        <dbReference type="Proteomes" id="UP001519273"/>
    </source>
</evidence>
<dbReference type="Pfam" id="PF08955">
    <property type="entry name" value="BofC_C"/>
    <property type="match status" value="1"/>
</dbReference>
<evidence type="ECO:0000256" key="1">
    <source>
        <dbReference type="SAM" id="Phobius"/>
    </source>
</evidence>
<dbReference type="InterPro" id="IPR015050">
    <property type="entry name" value="BofC_C"/>
</dbReference>
<keyword evidence="1" id="KW-1133">Transmembrane helix</keyword>
<feature type="domain" description="Bypass of forespore C C-terminal" evidence="2">
    <location>
        <begin position="139"/>
        <end position="215"/>
    </location>
</feature>
<evidence type="ECO:0000313" key="3">
    <source>
        <dbReference type="EMBL" id="MBP1935140.1"/>
    </source>
</evidence>
<keyword evidence="1" id="KW-0472">Membrane</keyword>
<keyword evidence="1" id="KW-0812">Transmembrane</keyword>
<organism evidence="3 4">
    <name type="scientific">Paenibacillus sediminis</name>
    <dbReference type="NCBI Taxonomy" id="664909"/>
    <lineage>
        <taxon>Bacteria</taxon>
        <taxon>Bacillati</taxon>
        <taxon>Bacillota</taxon>
        <taxon>Bacilli</taxon>
        <taxon>Bacillales</taxon>
        <taxon>Paenibacillaceae</taxon>
        <taxon>Paenibacillus</taxon>
    </lineage>
</organism>
<dbReference type="EMBL" id="JAGGKP010000001">
    <property type="protein sequence ID" value="MBP1935140.1"/>
    <property type="molecule type" value="Genomic_DNA"/>
</dbReference>